<protein>
    <recommendedName>
        <fullName evidence="2">DUF7130 domain-containing protein</fullName>
    </recommendedName>
</protein>
<dbReference type="KEGG" id="nou:Natoc_1235"/>
<sequence length="73" mass="8441">MSPDQTPPSAENELRNKEETEIPIGEPPEPDRRGHNMWRCGECGEMGRFSETLPDECPACESPKEELFYWEED</sequence>
<reference evidence="3 4" key="1">
    <citation type="submission" date="2012-11" db="EMBL/GenBank/DDBJ databases">
        <title>FINISHED of Natronococcus occultus SP4, DSM 3396.</title>
        <authorList>
            <consortium name="DOE Joint Genome Institute"/>
            <person name="Eisen J."/>
            <person name="Huntemann M."/>
            <person name="Wei C.-L."/>
            <person name="Han J."/>
            <person name="Detter J.C."/>
            <person name="Han C."/>
            <person name="Tapia R."/>
            <person name="Chen A."/>
            <person name="Kyrpides N."/>
            <person name="Mavromatis K."/>
            <person name="Markowitz V."/>
            <person name="Szeto E."/>
            <person name="Ivanova N."/>
            <person name="Mikhailova N."/>
            <person name="Ovchinnikova G."/>
            <person name="Pagani I."/>
            <person name="Pati A."/>
            <person name="Goodwin L."/>
            <person name="Nordberg H.P."/>
            <person name="Cantor M.N."/>
            <person name="Hua S.X."/>
            <person name="Woyke T."/>
            <person name="Eisen J."/>
            <person name="Klenk H.-P."/>
            <person name="Klenk H.-P."/>
        </authorList>
    </citation>
    <scope>NUCLEOTIDE SEQUENCE [LARGE SCALE GENOMIC DNA]</scope>
    <source>
        <strain evidence="3 4">SP4</strain>
    </source>
</reference>
<dbReference type="HOGENOM" id="CLU_2695882_0_0_2"/>
<proteinExistence type="predicted"/>
<dbReference type="Gene3D" id="2.20.28.10">
    <property type="match status" value="1"/>
</dbReference>
<dbReference type="InterPro" id="IPR055554">
    <property type="entry name" value="DUF7130"/>
</dbReference>
<evidence type="ECO:0000259" key="2">
    <source>
        <dbReference type="Pfam" id="PF23458"/>
    </source>
</evidence>
<dbReference type="AlphaFoldDB" id="L0JWB3"/>
<evidence type="ECO:0000313" key="3">
    <source>
        <dbReference type="EMBL" id="AGB37066.1"/>
    </source>
</evidence>
<accession>L0JWB3</accession>
<dbReference type="Pfam" id="PF23458">
    <property type="entry name" value="DUF7130"/>
    <property type="match status" value="1"/>
</dbReference>
<evidence type="ECO:0000256" key="1">
    <source>
        <dbReference type="SAM" id="MobiDB-lite"/>
    </source>
</evidence>
<gene>
    <name evidence="3" type="ORF">Natoc_1235</name>
</gene>
<evidence type="ECO:0000313" key="4">
    <source>
        <dbReference type="Proteomes" id="UP000010878"/>
    </source>
</evidence>
<name>L0JWB3_9EURY</name>
<dbReference type="eggNOG" id="arCOG07989">
    <property type="taxonomic scope" value="Archaea"/>
</dbReference>
<dbReference type="EMBL" id="CP003929">
    <property type="protein sequence ID" value="AGB37066.1"/>
    <property type="molecule type" value="Genomic_DNA"/>
</dbReference>
<dbReference type="OrthoDB" id="45654at2157"/>
<dbReference type="SUPFAM" id="SSF57802">
    <property type="entry name" value="Rubredoxin-like"/>
    <property type="match status" value="1"/>
</dbReference>
<dbReference type="RefSeq" id="WP_015320517.1">
    <property type="nucleotide sequence ID" value="NC_019974.1"/>
</dbReference>
<feature type="region of interest" description="Disordered" evidence="1">
    <location>
        <begin position="1"/>
        <end position="36"/>
    </location>
</feature>
<organism evidence="3 4">
    <name type="scientific">Natronococcus occultus SP4</name>
    <dbReference type="NCBI Taxonomy" id="694430"/>
    <lineage>
        <taxon>Archaea</taxon>
        <taxon>Methanobacteriati</taxon>
        <taxon>Methanobacteriota</taxon>
        <taxon>Stenosarchaea group</taxon>
        <taxon>Halobacteria</taxon>
        <taxon>Halobacteriales</taxon>
        <taxon>Natrialbaceae</taxon>
        <taxon>Natronococcus</taxon>
    </lineage>
</organism>
<keyword evidence="4" id="KW-1185">Reference proteome</keyword>
<dbReference type="GeneID" id="14402676"/>
<feature type="domain" description="DUF7130" evidence="2">
    <location>
        <begin position="33"/>
        <end position="73"/>
    </location>
</feature>
<dbReference type="Proteomes" id="UP000010878">
    <property type="component" value="Chromosome"/>
</dbReference>